<evidence type="ECO:0000313" key="13">
    <source>
        <dbReference type="EMBL" id="SFG16804.1"/>
    </source>
</evidence>
<evidence type="ECO:0000313" key="14">
    <source>
        <dbReference type="Proteomes" id="UP000198897"/>
    </source>
</evidence>
<evidence type="ECO:0000256" key="7">
    <source>
        <dbReference type="ARBA" id="ARBA00023157"/>
    </source>
</evidence>
<dbReference type="PROSITE" id="PS00573">
    <property type="entry name" value="PYRIDINE_REDOX_2"/>
    <property type="match status" value="1"/>
</dbReference>
<keyword evidence="11" id="KW-0521">NADP</keyword>
<evidence type="ECO:0000256" key="2">
    <source>
        <dbReference type="ARBA" id="ARBA00011738"/>
    </source>
</evidence>
<dbReference type="InterPro" id="IPR036188">
    <property type="entry name" value="FAD/NAD-bd_sf"/>
</dbReference>
<evidence type="ECO:0000256" key="9">
    <source>
        <dbReference type="ARBA" id="ARBA00048132"/>
    </source>
</evidence>
<dbReference type="GO" id="GO:0004791">
    <property type="term" value="F:thioredoxin-disulfide reductase (NADPH) activity"/>
    <property type="evidence" value="ECO:0007669"/>
    <property type="project" value="UniProtKB-UniRule"/>
</dbReference>
<protein>
    <recommendedName>
        <fullName evidence="3 10">Thioredoxin reductase</fullName>
        <ecNumber evidence="10">1.8.1.9</ecNumber>
    </recommendedName>
</protein>
<keyword evidence="5 10" id="KW-0274">FAD</keyword>
<dbReference type="OrthoDB" id="9806179at2"/>
<feature type="domain" description="FAD/NAD(P)-binding" evidence="12">
    <location>
        <begin position="4"/>
        <end position="293"/>
    </location>
</feature>
<dbReference type="InterPro" id="IPR023753">
    <property type="entry name" value="FAD/NAD-binding_dom"/>
</dbReference>
<dbReference type="PANTHER" id="PTHR48105">
    <property type="entry name" value="THIOREDOXIN REDUCTASE 1-RELATED-RELATED"/>
    <property type="match status" value="1"/>
</dbReference>
<reference evidence="14" key="1">
    <citation type="submission" date="2016-10" db="EMBL/GenBank/DDBJ databases">
        <authorList>
            <person name="Varghese N."/>
            <person name="Submissions S."/>
        </authorList>
    </citation>
    <scope>NUCLEOTIDE SEQUENCE [LARGE SCALE GENOMIC DNA]</scope>
    <source>
        <strain evidence="14">FP5</strain>
    </source>
</reference>
<comment type="subunit">
    <text evidence="2 10">Homodimer.</text>
</comment>
<dbReference type="SUPFAM" id="SSF51905">
    <property type="entry name" value="FAD/NAD(P)-binding domain"/>
    <property type="match status" value="1"/>
</dbReference>
<comment type="similarity">
    <text evidence="1 10">Belongs to the class-II pyridine nucleotide-disulfide oxidoreductase family.</text>
</comment>
<dbReference type="Gene3D" id="3.50.50.60">
    <property type="entry name" value="FAD/NAD(P)-binding domain"/>
    <property type="match status" value="2"/>
</dbReference>
<accession>A0A1I2PL69</accession>
<dbReference type="PRINTS" id="PR00469">
    <property type="entry name" value="PNDRDTASEII"/>
</dbReference>
<evidence type="ECO:0000256" key="4">
    <source>
        <dbReference type="ARBA" id="ARBA00022630"/>
    </source>
</evidence>
<dbReference type="Proteomes" id="UP000198897">
    <property type="component" value="Unassembled WGS sequence"/>
</dbReference>
<evidence type="ECO:0000256" key="6">
    <source>
        <dbReference type="ARBA" id="ARBA00023002"/>
    </source>
</evidence>
<comment type="catalytic activity">
    <reaction evidence="9 10">
        <text>[thioredoxin]-dithiol + NADP(+) = [thioredoxin]-disulfide + NADPH + H(+)</text>
        <dbReference type="Rhea" id="RHEA:20345"/>
        <dbReference type="Rhea" id="RHEA-COMP:10698"/>
        <dbReference type="Rhea" id="RHEA-COMP:10700"/>
        <dbReference type="ChEBI" id="CHEBI:15378"/>
        <dbReference type="ChEBI" id="CHEBI:29950"/>
        <dbReference type="ChEBI" id="CHEBI:50058"/>
        <dbReference type="ChEBI" id="CHEBI:57783"/>
        <dbReference type="ChEBI" id="CHEBI:58349"/>
        <dbReference type="EC" id="1.8.1.9"/>
    </reaction>
</comment>
<dbReference type="EMBL" id="FOOG01000026">
    <property type="protein sequence ID" value="SFG16804.1"/>
    <property type="molecule type" value="Genomic_DNA"/>
</dbReference>
<keyword evidence="6 10" id="KW-0560">Oxidoreductase</keyword>
<keyword evidence="8 10" id="KW-0676">Redox-active center</keyword>
<sequence>MAYKSIILGTGPAGLTAAVYLARANMEPLVIEGPEPGGQLTLTTEVENFPGFPDGIMGPELMDNMKKQAERFGATFKRGWVTDVNVDQRPFKLNVDGLGELETQTLIISTGASAKLLGIPGEKENIGKGVSTCATCDGFFFRNKKVVIVGGGDSSMEEATFLTKFASEVQVVHRRNELRASKIMQERAKNNDKITWALNKTPIEMISDGMKITGLKVKDNETEEEEVIETDGIFVAIGHNPNTEFLKGKLDMDDKGYLLVEPGTTDTNIPGVFACGDVQDQKYRQAVTAAGTGCMAAMDSERFLEGEAVIDWSQNLS</sequence>
<dbReference type="NCBIfam" id="TIGR01292">
    <property type="entry name" value="TRX_reduct"/>
    <property type="match status" value="1"/>
</dbReference>
<keyword evidence="7" id="KW-1015">Disulfide bond</keyword>
<gene>
    <name evidence="13" type="ORF">SAMN05216353_12623</name>
</gene>
<evidence type="ECO:0000256" key="3">
    <source>
        <dbReference type="ARBA" id="ARBA00018719"/>
    </source>
</evidence>
<evidence type="ECO:0000256" key="1">
    <source>
        <dbReference type="ARBA" id="ARBA00009333"/>
    </source>
</evidence>
<dbReference type="InterPro" id="IPR050097">
    <property type="entry name" value="Ferredoxin-NADP_redctase_2"/>
</dbReference>
<dbReference type="GO" id="GO:0005737">
    <property type="term" value="C:cytoplasm"/>
    <property type="evidence" value="ECO:0007669"/>
    <property type="project" value="InterPro"/>
</dbReference>
<organism evidence="13 14">
    <name type="scientific">Halobacillus alkaliphilus</name>
    <dbReference type="NCBI Taxonomy" id="396056"/>
    <lineage>
        <taxon>Bacteria</taxon>
        <taxon>Bacillati</taxon>
        <taxon>Bacillota</taxon>
        <taxon>Bacilli</taxon>
        <taxon>Bacillales</taxon>
        <taxon>Bacillaceae</taxon>
        <taxon>Halobacillus</taxon>
    </lineage>
</organism>
<dbReference type="InterPro" id="IPR005982">
    <property type="entry name" value="Thioredox_Rdtase"/>
</dbReference>
<evidence type="ECO:0000256" key="11">
    <source>
        <dbReference type="RuleBase" id="RU003881"/>
    </source>
</evidence>
<evidence type="ECO:0000256" key="5">
    <source>
        <dbReference type="ARBA" id="ARBA00022827"/>
    </source>
</evidence>
<dbReference type="RefSeq" id="WP_089752588.1">
    <property type="nucleotide sequence ID" value="NZ_FOOG01000026.1"/>
</dbReference>
<name>A0A1I2PL69_9BACI</name>
<dbReference type="PRINTS" id="PR00368">
    <property type="entry name" value="FADPNR"/>
</dbReference>
<evidence type="ECO:0000259" key="12">
    <source>
        <dbReference type="Pfam" id="PF07992"/>
    </source>
</evidence>
<dbReference type="Pfam" id="PF07992">
    <property type="entry name" value="Pyr_redox_2"/>
    <property type="match status" value="1"/>
</dbReference>
<dbReference type="InterPro" id="IPR008255">
    <property type="entry name" value="Pyr_nucl-diS_OxRdtase_2_AS"/>
</dbReference>
<dbReference type="AlphaFoldDB" id="A0A1I2PL69"/>
<comment type="cofactor">
    <cofactor evidence="11">
        <name>FAD</name>
        <dbReference type="ChEBI" id="CHEBI:57692"/>
    </cofactor>
    <text evidence="11">Binds 1 FAD per subunit.</text>
</comment>
<evidence type="ECO:0000256" key="10">
    <source>
        <dbReference type="RuleBase" id="RU003880"/>
    </source>
</evidence>
<dbReference type="GO" id="GO:0019430">
    <property type="term" value="P:removal of superoxide radicals"/>
    <property type="evidence" value="ECO:0007669"/>
    <property type="project" value="UniProtKB-UniRule"/>
</dbReference>
<keyword evidence="4 10" id="KW-0285">Flavoprotein</keyword>
<dbReference type="EC" id="1.8.1.9" evidence="10"/>
<evidence type="ECO:0000256" key="8">
    <source>
        <dbReference type="ARBA" id="ARBA00023284"/>
    </source>
</evidence>
<keyword evidence="14" id="KW-1185">Reference proteome</keyword>
<proteinExistence type="inferred from homology"/>